<proteinExistence type="predicted"/>
<sequence>MVKLIDLIKRGDVISITNGQLNITPKSGKPVPSNWLHIYQNTLLSQLSCVIAQPIYQFRQFKVGRYLSKYDGLTMSFTDLSFHEDYYTIFNVSLDRKKKSGRLNGKLFNPPAQGALLKFWSCSNLPKPRRPSELYKKINIMKNYLWQAEIRKGNKLDSKTLCLANITYQQIIEAVNRGVLATGEGQNGGTLAALSRGNIAGHVYGALNSGSENANSHIYQGTENGETTSMSNYVYCESRTLNNTEFHSHGISKQGSTVKGKAIPPYIEQQEGIYLKRKPQEQTVAEWLDDYDNA</sequence>
<dbReference type="Proteomes" id="UP001242314">
    <property type="component" value="Unassembled WGS sequence"/>
</dbReference>
<reference evidence="1 2" key="1">
    <citation type="submission" date="2023-04" db="EMBL/GenBank/DDBJ databases">
        <title>Novel Pseudoalteromonas species isolated from Pacific coral.</title>
        <authorList>
            <person name="Videau P."/>
            <person name="Shlafstein M.D."/>
            <person name="Oline D.K."/>
            <person name="Strangman W.K."/>
            <person name="Hahnke R.L."/>
            <person name="Saw J.H."/>
            <person name="Ushijima B."/>
        </authorList>
    </citation>
    <scope>NUCLEOTIDE SEQUENCE [LARGE SCALE GENOMIC DNA]</scope>
    <source>
        <strain evidence="1 2">LMG 14908</strain>
    </source>
</reference>
<dbReference type="RefSeq" id="WP_039484736.1">
    <property type="nucleotide sequence ID" value="NZ_JASGWX010000001.1"/>
</dbReference>
<accession>A0ABT9G9A5</accession>
<gene>
    <name evidence="1" type="ORF">QDH73_00110</name>
</gene>
<name>A0ABT9G9A5_9GAMM</name>
<dbReference type="EMBL" id="JASGWX010000001">
    <property type="protein sequence ID" value="MDP4482447.1"/>
    <property type="molecule type" value="Genomic_DNA"/>
</dbReference>
<evidence type="ECO:0000313" key="2">
    <source>
        <dbReference type="Proteomes" id="UP001242314"/>
    </source>
</evidence>
<keyword evidence="2" id="KW-1185">Reference proteome</keyword>
<organism evidence="1 2">
    <name type="scientific">Pseudoalteromonas distincta</name>
    <dbReference type="NCBI Taxonomy" id="77608"/>
    <lineage>
        <taxon>Bacteria</taxon>
        <taxon>Pseudomonadati</taxon>
        <taxon>Pseudomonadota</taxon>
        <taxon>Gammaproteobacteria</taxon>
        <taxon>Alteromonadales</taxon>
        <taxon>Pseudoalteromonadaceae</taxon>
        <taxon>Pseudoalteromonas</taxon>
    </lineage>
</organism>
<evidence type="ECO:0000313" key="1">
    <source>
        <dbReference type="EMBL" id="MDP4482447.1"/>
    </source>
</evidence>
<comment type="caution">
    <text evidence="1">The sequence shown here is derived from an EMBL/GenBank/DDBJ whole genome shotgun (WGS) entry which is preliminary data.</text>
</comment>
<protein>
    <submittedName>
        <fullName evidence="1">Uncharacterized protein</fullName>
    </submittedName>
</protein>